<keyword evidence="5 6" id="KW-0472">Membrane</keyword>
<keyword evidence="2" id="KW-1003">Cell membrane</keyword>
<dbReference type="OrthoDB" id="1912660at2"/>
<dbReference type="Proteomes" id="UP000236311">
    <property type="component" value="Unassembled WGS sequence"/>
</dbReference>
<proteinExistence type="predicted"/>
<keyword evidence="7" id="KW-0732">Signal</keyword>
<feature type="chain" id="PRO_5039296774" evidence="7">
    <location>
        <begin position="20"/>
        <end position="263"/>
    </location>
</feature>
<evidence type="ECO:0000256" key="2">
    <source>
        <dbReference type="ARBA" id="ARBA00022475"/>
    </source>
</evidence>
<feature type="transmembrane region" description="Helical" evidence="6">
    <location>
        <begin position="168"/>
        <end position="191"/>
    </location>
</feature>
<dbReference type="GO" id="GO:0005886">
    <property type="term" value="C:plasma membrane"/>
    <property type="evidence" value="ECO:0007669"/>
    <property type="project" value="UniProtKB-SubCell"/>
</dbReference>
<reference evidence="8 9" key="1">
    <citation type="submission" date="2018-01" db="EMBL/GenBank/DDBJ databases">
        <authorList>
            <person name="Gaut B.S."/>
            <person name="Morton B.R."/>
            <person name="Clegg M.T."/>
            <person name="Duvall M.R."/>
        </authorList>
    </citation>
    <scope>NUCLEOTIDE SEQUENCE [LARGE SCALE GENOMIC DNA]</scope>
    <source>
        <strain evidence="8">GP69</strain>
    </source>
</reference>
<sequence length="263" mass="28387">MKKFLTLLCMITCIFGLSACGSEEVLTEYEQYKVSNAQQLADEMVLYLFSQYMDDEAASVFDEYTAEEIEYLLNNQYNISVDGNAFASAMKSFHSAKDTVGAITETGGSSARIKGDQIIVEVEVTGEKKSATAEVIFSNDMFMKLESAALNPKSTVGELMGKAGLNTLIGMGTVFAVLILISAIISCFKLISKAQERKDRKKEPVKEATGVDNAVTQIAVQEEAVEETDDLELVAVIAAAIAASQGAASTDGLVVRSVRRRQA</sequence>
<dbReference type="EMBL" id="OFSM01000003">
    <property type="protein sequence ID" value="SOY27917.1"/>
    <property type="molecule type" value="Genomic_DNA"/>
</dbReference>
<accession>A0A2K4ZBS8</accession>
<feature type="signal peptide" evidence="7">
    <location>
        <begin position="1"/>
        <end position="19"/>
    </location>
</feature>
<evidence type="ECO:0000256" key="4">
    <source>
        <dbReference type="ARBA" id="ARBA00022989"/>
    </source>
</evidence>
<comment type="subcellular location">
    <subcellularLocation>
        <location evidence="1">Cell membrane</location>
    </subcellularLocation>
</comment>
<evidence type="ECO:0000313" key="8">
    <source>
        <dbReference type="EMBL" id="SOY27917.1"/>
    </source>
</evidence>
<dbReference type="GO" id="GO:0036376">
    <property type="term" value="P:sodium ion export across plasma membrane"/>
    <property type="evidence" value="ECO:0007669"/>
    <property type="project" value="InterPro"/>
</dbReference>
<keyword evidence="4 6" id="KW-1133">Transmembrane helix</keyword>
<name>A0A2K4ZBS8_9FIRM</name>
<evidence type="ECO:0000256" key="6">
    <source>
        <dbReference type="SAM" id="Phobius"/>
    </source>
</evidence>
<evidence type="ECO:0000313" key="9">
    <source>
        <dbReference type="Proteomes" id="UP000236311"/>
    </source>
</evidence>
<gene>
    <name evidence="8" type="ORF">AMURIS_00622</name>
</gene>
<evidence type="ECO:0000256" key="3">
    <source>
        <dbReference type="ARBA" id="ARBA00022692"/>
    </source>
</evidence>
<keyword evidence="9" id="KW-1185">Reference proteome</keyword>
<evidence type="ECO:0000256" key="1">
    <source>
        <dbReference type="ARBA" id="ARBA00004236"/>
    </source>
</evidence>
<dbReference type="AlphaFoldDB" id="A0A2K4ZBS8"/>
<evidence type="ECO:0000256" key="7">
    <source>
        <dbReference type="SAM" id="SignalP"/>
    </source>
</evidence>
<dbReference type="Pfam" id="PF04277">
    <property type="entry name" value="OAD_gamma"/>
    <property type="match status" value="1"/>
</dbReference>
<keyword evidence="3 6" id="KW-0812">Transmembrane</keyword>
<dbReference type="PROSITE" id="PS51257">
    <property type="entry name" value="PROKAR_LIPOPROTEIN"/>
    <property type="match status" value="1"/>
</dbReference>
<evidence type="ECO:0000256" key="5">
    <source>
        <dbReference type="ARBA" id="ARBA00023136"/>
    </source>
</evidence>
<dbReference type="InterPro" id="IPR005899">
    <property type="entry name" value="Na_pump_deCOase"/>
</dbReference>
<dbReference type="GO" id="GO:0015081">
    <property type="term" value="F:sodium ion transmembrane transporter activity"/>
    <property type="evidence" value="ECO:0007669"/>
    <property type="project" value="InterPro"/>
</dbReference>
<dbReference type="NCBIfam" id="TIGR01195">
    <property type="entry name" value="oadG_fam"/>
    <property type="match status" value="1"/>
</dbReference>
<protein>
    <submittedName>
        <fullName evidence="8">Oxaloacetate decarboxylase, gamma chain</fullName>
    </submittedName>
</protein>
<dbReference type="RefSeq" id="WP_103238041.1">
    <property type="nucleotide sequence ID" value="NZ_CANRXC010000003.1"/>
</dbReference>
<organism evidence="8 9">
    <name type="scientific">Acetatifactor muris</name>
    <dbReference type="NCBI Taxonomy" id="879566"/>
    <lineage>
        <taxon>Bacteria</taxon>
        <taxon>Bacillati</taxon>
        <taxon>Bacillota</taxon>
        <taxon>Clostridia</taxon>
        <taxon>Lachnospirales</taxon>
        <taxon>Lachnospiraceae</taxon>
        <taxon>Acetatifactor</taxon>
    </lineage>
</organism>